<reference evidence="4" key="1">
    <citation type="submission" date="2021-05" db="EMBL/GenBank/DDBJ databases">
        <title>The genome of the haptophyte Pavlova lutheri (Diacronema luteri, Pavlovales) - a model for lipid biosynthesis in eukaryotic algae.</title>
        <authorList>
            <person name="Hulatt C.J."/>
            <person name="Posewitz M.C."/>
        </authorList>
    </citation>
    <scope>NUCLEOTIDE SEQUENCE</scope>
    <source>
        <strain evidence="4">NIVA-4/92</strain>
    </source>
</reference>
<feature type="compositionally biased region" description="Basic and acidic residues" evidence="1">
    <location>
        <begin position="192"/>
        <end position="202"/>
    </location>
</feature>
<feature type="region of interest" description="Disordered" evidence="1">
    <location>
        <begin position="258"/>
        <end position="345"/>
    </location>
</feature>
<feature type="region of interest" description="Disordered" evidence="1">
    <location>
        <begin position="150"/>
        <end position="208"/>
    </location>
</feature>
<feature type="chain" id="PRO_5035323639" evidence="3">
    <location>
        <begin position="24"/>
        <end position="620"/>
    </location>
</feature>
<keyword evidence="2" id="KW-1133">Transmembrane helix</keyword>
<organism evidence="4 5">
    <name type="scientific">Diacronema lutheri</name>
    <name type="common">Unicellular marine alga</name>
    <name type="synonym">Monochrysis lutheri</name>
    <dbReference type="NCBI Taxonomy" id="2081491"/>
    <lineage>
        <taxon>Eukaryota</taxon>
        <taxon>Haptista</taxon>
        <taxon>Haptophyta</taxon>
        <taxon>Pavlovophyceae</taxon>
        <taxon>Pavlovales</taxon>
        <taxon>Pavlovaceae</taxon>
        <taxon>Diacronema</taxon>
    </lineage>
</organism>
<feature type="compositionally biased region" description="Acidic residues" evidence="1">
    <location>
        <begin position="524"/>
        <end position="533"/>
    </location>
</feature>
<dbReference type="EMBL" id="JAGTXO010000007">
    <property type="protein sequence ID" value="KAG8466677.1"/>
    <property type="molecule type" value="Genomic_DNA"/>
</dbReference>
<feature type="compositionally biased region" description="Acidic residues" evidence="1">
    <location>
        <begin position="280"/>
        <end position="345"/>
    </location>
</feature>
<keyword evidence="5" id="KW-1185">Reference proteome</keyword>
<feature type="region of interest" description="Disordered" evidence="1">
    <location>
        <begin position="522"/>
        <end position="542"/>
    </location>
</feature>
<dbReference type="Proteomes" id="UP000751190">
    <property type="component" value="Unassembled WGS sequence"/>
</dbReference>
<keyword evidence="3" id="KW-0732">Signal</keyword>
<accession>A0A8J5XMV2</accession>
<gene>
    <name evidence="4" type="ORF">KFE25_008056</name>
</gene>
<name>A0A8J5XMV2_DIALT</name>
<dbReference type="AlphaFoldDB" id="A0A8J5XMV2"/>
<comment type="caution">
    <text evidence="4">The sequence shown here is derived from an EMBL/GenBank/DDBJ whole genome shotgun (WGS) entry which is preliminary data.</text>
</comment>
<evidence type="ECO:0000256" key="1">
    <source>
        <dbReference type="SAM" id="MobiDB-lite"/>
    </source>
</evidence>
<keyword evidence="2" id="KW-0472">Membrane</keyword>
<keyword evidence="2" id="KW-0812">Transmembrane</keyword>
<feature type="compositionally biased region" description="Basic and acidic residues" evidence="1">
    <location>
        <begin position="165"/>
        <end position="185"/>
    </location>
</feature>
<sequence>MRSHQSRLLRTVLCALVAGVAHGARAPAPLERAEAIARAQARAAAPMATLLAADGPDEQAALDRLMAAADALSPKAIGRAREMLETIKDARASALDAAPPRRAQAARLPPLRLYKLTDEERSALDDLMAAAHELSAKAIGKAREMLESLKEKKADEAEAAEDAAEAEHDAAEAAKEKEEEAREKAEQDDEAAAERTKQKAEQVAEAAAALKDKLSDAAKDAIDQAKDRKDELLDEAKDELARTADAAKGALDAAKDAFDSAKAQVDEARDEGEAGAHEGADDDEADDSDAADADDADAADADDSGDDDDAGAADDDDGGGANDADADADDGDDADGADDDDADDAAEPDIVSEVDAARDATALALVDELAGAIVTLAAQLERASEAVQRASGGPPAAVVSLMALWSDDDRAALKQWMMSQHTVDPAALLAKAREFKAAVVQQKQAEVDRVRAVLERRVRDAKEAAAAALDGADGNATASADEVYKRMRGKIDRARRWAKDQVRALPDALANLTNVSEVLTLAEPDGEDADENADTPRLNADKNVGTPRLGLAVVDADVRVAGAPRPRAASAVRVWLALASVGGAIGVAAAVVRRRPERREEDGAYAMSESMLRAEQLARI</sequence>
<evidence type="ECO:0000256" key="3">
    <source>
        <dbReference type="SAM" id="SignalP"/>
    </source>
</evidence>
<evidence type="ECO:0000313" key="5">
    <source>
        <dbReference type="Proteomes" id="UP000751190"/>
    </source>
</evidence>
<feature type="compositionally biased region" description="Basic and acidic residues" evidence="1">
    <location>
        <begin position="258"/>
        <end position="279"/>
    </location>
</feature>
<protein>
    <submittedName>
        <fullName evidence="4">Uncharacterized protein</fullName>
    </submittedName>
</protein>
<evidence type="ECO:0000313" key="4">
    <source>
        <dbReference type="EMBL" id="KAG8466677.1"/>
    </source>
</evidence>
<evidence type="ECO:0000256" key="2">
    <source>
        <dbReference type="SAM" id="Phobius"/>
    </source>
</evidence>
<proteinExistence type="predicted"/>
<feature type="signal peptide" evidence="3">
    <location>
        <begin position="1"/>
        <end position="23"/>
    </location>
</feature>
<feature type="transmembrane region" description="Helical" evidence="2">
    <location>
        <begin position="574"/>
        <end position="592"/>
    </location>
</feature>